<protein>
    <submittedName>
        <fullName evidence="4">Unannotated protein</fullName>
    </submittedName>
</protein>
<dbReference type="InterPro" id="IPR003869">
    <property type="entry name" value="Polysac_CapD-like"/>
</dbReference>
<dbReference type="AlphaFoldDB" id="A0A6J7DHC6"/>
<keyword evidence="2" id="KW-0472">Membrane</keyword>
<accession>A0A6J7DHC6</accession>
<feature type="transmembrane region" description="Helical" evidence="2">
    <location>
        <begin position="84"/>
        <end position="104"/>
    </location>
</feature>
<sequence>MRSGRRTFPVHRHAIPQILVDATLVAVAYLLAFELRFDSGTPIRYQHLFHATLPWVVGGTLVVLAATGVYRRETRFTGRRDYEALARGVVVATVLTMGAVVLIHPVEITSANGTRAAVGMPAGVMVLFLLLALVALVASRVAVHLFFERKVRGFRSGRGYQDVLIIGGGDGGRLVVREMARNPDLRMRPIGFVDDDPRKRGQKDEYGLRVLGGTDELARILDETEPDEVVIAIPSAPGDLRAKVVSSCRERAIPVRTLPTVFELLQRGDGLVRQVREVRVEDVLGREPIRMELERVGAYLAGKTVMVTGAGGSVGSELCRQIARVAPTALILVDHAEDNLFEILRELEGERHVQGAVPVLADCREEERMREVMAEHRPSIVFHAAAYKHVGMMERNPIEAVRNNALATRLVAKICGEMGVSTFVLVSTDKAVNPATVMGASKALAEWAVEAAAHKYPQTSFASVRFGNVLGSSGSVVPIFRRQIAAGGPVTVTDPRMTRFFMTIPEAVQLVIRAGSLDDRSGAVYVLDMGEPVKIIDLAEAMIRLSGLEPGKDIALEVVGRRPGEKLHEELFNAEERPIPTAAEKILRADRPPLEPGWVESTFEEINLLALEGDAAALASRVSDLAAAAARSNA</sequence>
<proteinExistence type="inferred from homology"/>
<evidence type="ECO:0000259" key="3">
    <source>
        <dbReference type="Pfam" id="PF02719"/>
    </source>
</evidence>
<reference evidence="4" key="1">
    <citation type="submission" date="2020-05" db="EMBL/GenBank/DDBJ databases">
        <authorList>
            <person name="Chiriac C."/>
            <person name="Salcher M."/>
            <person name="Ghai R."/>
            <person name="Kavagutti S V."/>
        </authorList>
    </citation>
    <scope>NUCLEOTIDE SEQUENCE</scope>
</reference>
<feature type="transmembrane region" description="Helical" evidence="2">
    <location>
        <begin position="12"/>
        <end position="32"/>
    </location>
</feature>
<dbReference type="Pfam" id="PF13727">
    <property type="entry name" value="CoA_binding_3"/>
    <property type="match status" value="1"/>
</dbReference>
<dbReference type="Pfam" id="PF02719">
    <property type="entry name" value="Polysacc_synt_2"/>
    <property type="match status" value="1"/>
</dbReference>
<evidence type="ECO:0000313" key="4">
    <source>
        <dbReference type="EMBL" id="CAB4870037.1"/>
    </source>
</evidence>
<feature type="domain" description="Polysaccharide biosynthesis protein CapD-like" evidence="3">
    <location>
        <begin position="305"/>
        <end position="589"/>
    </location>
</feature>
<feature type="transmembrane region" description="Helical" evidence="2">
    <location>
        <begin position="124"/>
        <end position="147"/>
    </location>
</feature>
<keyword evidence="2" id="KW-1133">Transmembrane helix</keyword>
<dbReference type="SUPFAM" id="SSF51735">
    <property type="entry name" value="NAD(P)-binding Rossmann-fold domains"/>
    <property type="match status" value="2"/>
</dbReference>
<evidence type="ECO:0000256" key="1">
    <source>
        <dbReference type="ARBA" id="ARBA00007430"/>
    </source>
</evidence>
<dbReference type="Gene3D" id="3.40.50.720">
    <property type="entry name" value="NAD(P)-binding Rossmann-like Domain"/>
    <property type="match status" value="2"/>
</dbReference>
<organism evidence="4">
    <name type="scientific">freshwater metagenome</name>
    <dbReference type="NCBI Taxonomy" id="449393"/>
    <lineage>
        <taxon>unclassified sequences</taxon>
        <taxon>metagenomes</taxon>
        <taxon>ecological metagenomes</taxon>
    </lineage>
</organism>
<comment type="similarity">
    <text evidence="1">Belongs to the polysaccharide synthase family.</text>
</comment>
<dbReference type="InterPro" id="IPR051203">
    <property type="entry name" value="Polysaccharide_Synthase-Rel"/>
</dbReference>
<dbReference type="PANTHER" id="PTHR43318">
    <property type="entry name" value="UDP-N-ACETYLGLUCOSAMINE 4,6-DEHYDRATASE"/>
    <property type="match status" value="1"/>
</dbReference>
<dbReference type="CDD" id="cd05237">
    <property type="entry name" value="UDP_invert_4-6DH_SDR_e"/>
    <property type="match status" value="1"/>
</dbReference>
<dbReference type="EMBL" id="CAFBLU010000008">
    <property type="protein sequence ID" value="CAB4870037.1"/>
    <property type="molecule type" value="Genomic_DNA"/>
</dbReference>
<name>A0A6J7DHC6_9ZZZZ</name>
<evidence type="ECO:0000256" key="2">
    <source>
        <dbReference type="SAM" id="Phobius"/>
    </source>
</evidence>
<dbReference type="InterPro" id="IPR036291">
    <property type="entry name" value="NAD(P)-bd_dom_sf"/>
</dbReference>
<dbReference type="PANTHER" id="PTHR43318:SF1">
    <property type="entry name" value="POLYSACCHARIDE BIOSYNTHESIS PROTEIN EPSC-RELATED"/>
    <property type="match status" value="1"/>
</dbReference>
<feature type="transmembrane region" description="Helical" evidence="2">
    <location>
        <begin position="52"/>
        <end position="72"/>
    </location>
</feature>
<gene>
    <name evidence="4" type="ORF">UFOPK3444_00670</name>
</gene>
<keyword evidence="2" id="KW-0812">Transmembrane</keyword>